<comment type="caution">
    <text evidence="3">The sequence shown here is derived from an EMBL/GenBank/DDBJ whole genome shotgun (WGS) entry which is preliminary data.</text>
</comment>
<dbReference type="Proteomes" id="UP000323166">
    <property type="component" value="Unassembled WGS sequence"/>
</dbReference>
<evidence type="ECO:0000313" key="4">
    <source>
        <dbReference type="Proteomes" id="UP000323166"/>
    </source>
</evidence>
<dbReference type="PANTHER" id="PTHR43777:SF1">
    <property type="entry name" value="MOLYBDENUM COFACTOR CYTIDYLYLTRANSFERASE"/>
    <property type="match status" value="1"/>
</dbReference>
<dbReference type="RefSeq" id="WP_166512244.1">
    <property type="nucleotide sequence ID" value="NZ_VNHM01000013.1"/>
</dbReference>
<dbReference type="InterPro" id="IPR029044">
    <property type="entry name" value="Nucleotide-diphossugar_trans"/>
</dbReference>
<feature type="domain" description="MobA-like NTP transferase" evidence="2">
    <location>
        <begin position="6"/>
        <end position="166"/>
    </location>
</feature>
<dbReference type="InterPro" id="IPR006674">
    <property type="entry name" value="HD_domain"/>
</dbReference>
<keyword evidence="3" id="KW-0548">Nucleotidyltransferase</keyword>
<accession>A0A5S4ZPM3</accession>
<dbReference type="Gene3D" id="1.10.3210.10">
    <property type="entry name" value="Hypothetical protein af1432"/>
    <property type="match status" value="1"/>
</dbReference>
<dbReference type="CDD" id="cd04182">
    <property type="entry name" value="GT_2_like_f"/>
    <property type="match status" value="1"/>
</dbReference>
<proteinExistence type="predicted"/>
<dbReference type="Pfam" id="PF12804">
    <property type="entry name" value="NTP_transf_3"/>
    <property type="match status" value="1"/>
</dbReference>
<dbReference type="SUPFAM" id="SSF53448">
    <property type="entry name" value="Nucleotide-diphospho-sugar transferases"/>
    <property type="match status" value="1"/>
</dbReference>
<keyword evidence="4" id="KW-1185">Reference proteome</keyword>
<dbReference type="Pfam" id="PF01966">
    <property type="entry name" value="HD"/>
    <property type="match status" value="1"/>
</dbReference>
<organism evidence="3 4">
    <name type="scientific">Desulfallas thermosapovorans DSM 6562</name>
    <dbReference type="NCBI Taxonomy" id="1121431"/>
    <lineage>
        <taxon>Bacteria</taxon>
        <taxon>Bacillati</taxon>
        <taxon>Bacillota</taxon>
        <taxon>Clostridia</taxon>
        <taxon>Eubacteriales</taxon>
        <taxon>Desulfallaceae</taxon>
        <taxon>Desulfallas</taxon>
    </lineage>
</organism>
<dbReference type="InterPro" id="IPR025877">
    <property type="entry name" value="MobA-like_NTP_Trfase"/>
</dbReference>
<protein>
    <submittedName>
        <fullName evidence="3">CTP:molybdopterin cytidylyltransferase MocA</fullName>
    </submittedName>
</protein>
<evidence type="ECO:0000259" key="1">
    <source>
        <dbReference type="Pfam" id="PF01966"/>
    </source>
</evidence>
<dbReference type="Gene3D" id="3.90.550.10">
    <property type="entry name" value="Spore Coat Polysaccharide Biosynthesis Protein SpsA, Chain A"/>
    <property type="match status" value="1"/>
</dbReference>
<dbReference type="SUPFAM" id="SSF109604">
    <property type="entry name" value="HD-domain/PDEase-like"/>
    <property type="match status" value="1"/>
</dbReference>
<dbReference type="CDD" id="cd00077">
    <property type="entry name" value="HDc"/>
    <property type="match status" value="1"/>
</dbReference>
<keyword evidence="3" id="KW-0808">Transferase</keyword>
<name>A0A5S4ZPM3_9FIRM</name>
<feature type="domain" description="HD" evidence="1">
    <location>
        <begin position="222"/>
        <end position="312"/>
    </location>
</feature>
<gene>
    <name evidence="3" type="ORF">LX24_02262</name>
</gene>
<dbReference type="GO" id="GO:0016779">
    <property type="term" value="F:nucleotidyltransferase activity"/>
    <property type="evidence" value="ECO:0007669"/>
    <property type="project" value="UniProtKB-KW"/>
</dbReference>
<evidence type="ECO:0000313" key="3">
    <source>
        <dbReference type="EMBL" id="TYO94605.1"/>
    </source>
</evidence>
<dbReference type="AlphaFoldDB" id="A0A5S4ZPM3"/>
<reference evidence="3 4" key="1">
    <citation type="submission" date="2019-07" db="EMBL/GenBank/DDBJ databases">
        <title>Genomic Encyclopedia of Type Strains, Phase I: the one thousand microbial genomes (KMG-I) project.</title>
        <authorList>
            <person name="Kyrpides N."/>
        </authorList>
    </citation>
    <scope>NUCLEOTIDE SEQUENCE [LARGE SCALE GENOMIC DNA]</scope>
    <source>
        <strain evidence="3 4">DSM 6562</strain>
    </source>
</reference>
<dbReference type="PANTHER" id="PTHR43777">
    <property type="entry name" value="MOLYBDENUM COFACTOR CYTIDYLYLTRANSFERASE"/>
    <property type="match status" value="1"/>
</dbReference>
<dbReference type="InterPro" id="IPR054703">
    <property type="entry name" value="Mop-rel"/>
</dbReference>
<sequence>MSNIAAVVLAAGYSSRMGEFKPLLPLGENTALARAVHLFQAAGITRLLVVTGHRAADLRPVLEKLEVPGVHNPDYHLGMFSSIRAGVAGLPPRTEAFFLLPVDHALVRVQTVKSLLRRRRKSGADIIYPCFAGERGHPPLISAKYTGEILSAPAGGNLRQILARHEAESLDVEVADRGVVLDMDTPKDYQNLLQRAENIDIPDPRECEAILRIAGTPDRAAAHGRAVAELAVALGAELNRRGYQLRLDLIEAAGRLHDMCKGRPRHAAVGAELLAAMGFPRVAEIVACHMGEGLPAGTRIGAKHLVYLADKLLCGDRPVTLEERFWGSMERFAAEPDVKQAIQERWLRAELLKGQLERVLGVQLDTWLKGWRRGV</sequence>
<dbReference type="InterPro" id="IPR003607">
    <property type="entry name" value="HD/PDEase_dom"/>
</dbReference>
<evidence type="ECO:0000259" key="2">
    <source>
        <dbReference type="Pfam" id="PF12804"/>
    </source>
</evidence>
<dbReference type="NCBIfam" id="NF045665">
    <property type="entry name" value="NTPtran_DVU1551"/>
    <property type="match status" value="1"/>
</dbReference>
<dbReference type="EMBL" id="VNHM01000013">
    <property type="protein sequence ID" value="TYO94605.1"/>
    <property type="molecule type" value="Genomic_DNA"/>
</dbReference>